<keyword evidence="2" id="KW-1185">Reference proteome</keyword>
<proteinExistence type="predicted"/>
<gene>
    <name evidence="1" type="ORF">GS399_02010</name>
</gene>
<organism evidence="1 2">
    <name type="scientific">Hufsiella arboris</name>
    <dbReference type="NCBI Taxonomy" id="2695275"/>
    <lineage>
        <taxon>Bacteria</taxon>
        <taxon>Pseudomonadati</taxon>
        <taxon>Bacteroidota</taxon>
        <taxon>Sphingobacteriia</taxon>
        <taxon>Sphingobacteriales</taxon>
        <taxon>Sphingobacteriaceae</taxon>
        <taxon>Hufsiella</taxon>
    </lineage>
</organism>
<evidence type="ECO:0000313" key="2">
    <source>
        <dbReference type="Proteomes" id="UP000466586"/>
    </source>
</evidence>
<reference evidence="1 2" key="1">
    <citation type="submission" date="2019-11" db="EMBL/GenBank/DDBJ databases">
        <title>Pedobacter sp. HMF7647 Genome sequencing and assembly.</title>
        <authorList>
            <person name="Kang H."/>
            <person name="Kim H."/>
            <person name="Joh K."/>
        </authorList>
    </citation>
    <scope>NUCLEOTIDE SEQUENCE [LARGE SCALE GENOMIC DNA]</scope>
    <source>
        <strain evidence="1 2">HMF7647</strain>
    </source>
</reference>
<comment type="caution">
    <text evidence="1">The sequence shown here is derived from an EMBL/GenBank/DDBJ whole genome shotgun (WGS) entry which is preliminary data.</text>
</comment>
<protein>
    <recommendedName>
        <fullName evidence="3">DUF2946 domain-containing protein</fullName>
    </recommendedName>
</protein>
<name>A0A7K1Y6H9_9SPHI</name>
<evidence type="ECO:0000313" key="1">
    <source>
        <dbReference type="EMBL" id="MXV49729.1"/>
    </source>
</evidence>
<accession>A0A7K1Y6H9</accession>
<dbReference type="RefSeq" id="WP_160842899.1">
    <property type="nucleotide sequence ID" value="NZ_WVHT01000001.1"/>
</dbReference>
<dbReference type="EMBL" id="WVHT01000001">
    <property type="protein sequence ID" value="MXV49729.1"/>
    <property type="molecule type" value="Genomic_DNA"/>
</dbReference>
<dbReference type="Proteomes" id="UP000466586">
    <property type="component" value="Unassembled WGS sequence"/>
</dbReference>
<sequence length="114" mass="12784">MLRLKKSFGTGISALLLLIFSVTILPLDFLHNHKQEQLCREARATGTCHHKLHVSDRGSFCWVCAIHVDKTFNKADTKYSIENIPVVSFFKELKITAPIVELLLSTLRGPPGNP</sequence>
<dbReference type="AlphaFoldDB" id="A0A7K1Y6H9"/>
<evidence type="ECO:0008006" key="3">
    <source>
        <dbReference type="Google" id="ProtNLM"/>
    </source>
</evidence>